<protein>
    <submittedName>
        <fullName evidence="2">Phosphohydrolase</fullName>
    </submittedName>
</protein>
<dbReference type="NCBIfam" id="TIGR00277">
    <property type="entry name" value="HDIG"/>
    <property type="match status" value="1"/>
</dbReference>
<sequence length="185" mass="20968">MHTDLSRDAAYALVIEKIGVNNLLKHILAVEAGMRRLAQHFGEDTDFWGLTGLVHDLDYNETKHDEKRHTYLTAEWLAPYHLPEEMIYAIHAHPGHVPCKSRLDWALYSVDPTTGFIVACALMHPEKKLSVVDGEFMLRRFKEKRFAAGATRENMAACSNLGLELEQFLLLVHDGMLQISSELGL</sequence>
<dbReference type="InterPro" id="IPR006675">
    <property type="entry name" value="HDIG_dom"/>
</dbReference>
<dbReference type="EMBL" id="PQAP01000023">
    <property type="protein sequence ID" value="PWB74726.1"/>
    <property type="molecule type" value="Genomic_DNA"/>
</dbReference>
<comment type="caution">
    <text evidence="2">The sequence shown here is derived from an EMBL/GenBank/DDBJ whole genome shotgun (WGS) entry which is preliminary data.</text>
</comment>
<dbReference type="Gene3D" id="1.10.3210.10">
    <property type="entry name" value="Hypothetical protein af1432"/>
    <property type="match status" value="1"/>
</dbReference>
<organism evidence="2 3">
    <name type="scientific">candidate division GN15 bacterium</name>
    <dbReference type="NCBI Taxonomy" id="2072418"/>
    <lineage>
        <taxon>Bacteria</taxon>
        <taxon>candidate division GN15</taxon>
    </lineage>
</organism>
<accession>A0A855X3N1</accession>
<dbReference type="PANTHER" id="PTHR38659:SF1">
    <property type="entry name" value="METAL DEPENDENT PHOSPHOHYDROLASE"/>
    <property type="match status" value="1"/>
</dbReference>
<dbReference type="GO" id="GO:0016787">
    <property type="term" value="F:hydrolase activity"/>
    <property type="evidence" value="ECO:0007669"/>
    <property type="project" value="UniProtKB-KW"/>
</dbReference>
<feature type="domain" description="HD" evidence="1">
    <location>
        <begin position="24"/>
        <end position="98"/>
    </location>
</feature>
<dbReference type="AlphaFoldDB" id="A0A855X3N1"/>
<reference evidence="2 3" key="1">
    <citation type="journal article" date="2018" name="ISME J.">
        <title>A methanotrophic archaeon couples anaerobic oxidation of methane to Fe(III) reduction.</title>
        <authorList>
            <person name="Cai C."/>
            <person name="Leu A.O."/>
            <person name="Xie G.J."/>
            <person name="Guo J."/>
            <person name="Feng Y."/>
            <person name="Zhao J.X."/>
            <person name="Tyson G.W."/>
            <person name="Yuan Z."/>
            <person name="Hu S."/>
        </authorList>
    </citation>
    <scope>NUCLEOTIDE SEQUENCE [LARGE SCALE GENOMIC DNA]</scope>
    <source>
        <strain evidence="2">FeB_12</strain>
    </source>
</reference>
<dbReference type="InterPro" id="IPR006674">
    <property type="entry name" value="HD_domain"/>
</dbReference>
<evidence type="ECO:0000313" key="3">
    <source>
        <dbReference type="Proteomes" id="UP000250918"/>
    </source>
</evidence>
<name>A0A855X3N1_9BACT</name>
<gene>
    <name evidence="2" type="ORF">C3F09_03295</name>
</gene>
<dbReference type="SUPFAM" id="SSF109604">
    <property type="entry name" value="HD-domain/PDEase-like"/>
    <property type="match status" value="1"/>
</dbReference>
<dbReference type="Pfam" id="PF01966">
    <property type="entry name" value="HD"/>
    <property type="match status" value="1"/>
</dbReference>
<evidence type="ECO:0000259" key="1">
    <source>
        <dbReference type="Pfam" id="PF01966"/>
    </source>
</evidence>
<keyword evidence="2" id="KW-0378">Hydrolase</keyword>
<proteinExistence type="predicted"/>
<dbReference type="PANTHER" id="PTHR38659">
    <property type="entry name" value="METAL-DEPENDENT PHOSPHOHYDROLASE"/>
    <property type="match status" value="1"/>
</dbReference>
<dbReference type="Proteomes" id="UP000250918">
    <property type="component" value="Unassembled WGS sequence"/>
</dbReference>
<evidence type="ECO:0000313" key="2">
    <source>
        <dbReference type="EMBL" id="PWB74726.1"/>
    </source>
</evidence>